<dbReference type="EMBL" id="KK914251">
    <property type="protein sequence ID" value="KDP44432.1"/>
    <property type="molecule type" value="Genomic_DNA"/>
</dbReference>
<dbReference type="PANTHER" id="PTHR16223">
    <property type="entry name" value="TRANSCRIPTION FACTOR BHLH83-RELATED"/>
    <property type="match status" value="1"/>
</dbReference>
<feature type="compositionally biased region" description="Polar residues" evidence="4">
    <location>
        <begin position="19"/>
        <end position="38"/>
    </location>
</feature>
<dbReference type="OrthoDB" id="1075457at2759"/>
<dbReference type="GO" id="GO:0005634">
    <property type="term" value="C:nucleus"/>
    <property type="evidence" value="ECO:0007669"/>
    <property type="project" value="UniProtKB-SubCell"/>
</dbReference>
<feature type="compositionally biased region" description="Low complexity" evidence="4">
    <location>
        <begin position="39"/>
        <end position="62"/>
    </location>
</feature>
<evidence type="ECO:0000313" key="5">
    <source>
        <dbReference type="EMBL" id="KDP44432.1"/>
    </source>
</evidence>
<reference evidence="5 6" key="1">
    <citation type="journal article" date="2014" name="PLoS ONE">
        <title>Global Analysis of Gene Expression Profiles in Physic Nut (Jatropha curcas L.) Seedlings Exposed to Salt Stress.</title>
        <authorList>
            <person name="Zhang L."/>
            <person name="Zhang C."/>
            <person name="Wu P."/>
            <person name="Chen Y."/>
            <person name="Li M."/>
            <person name="Jiang H."/>
            <person name="Wu G."/>
        </authorList>
    </citation>
    <scope>NUCLEOTIDE SEQUENCE [LARGE SCALE GENOMIC DNA]</scope>
    <source>
        <strain evidence="6">cv. GZQX0401</strain>
        <tissue evidence="5">Young leaves</tissue>
    </source>
</reference>
<dbReference type="PANTHER" id="PTHR16223:SF335">
    <property type="entry name" value="TRANSCRIPTION FACTOR BHLH113"/>
    <property type="match status" value="1"/>
</dbReference>
<comment type="subcellular location">
    <subcellularLocation>
        <location evidence="1">Nucleus</location>
    </subcellularLocation>
</comment>
<sequence length="181" mass="19381">MLCFGDYYDCHQNKEKGGVNNNSNVITTPQKSGVTCSDSSSASSATATTPTPTPTPTTTTASKSNKNRRRNGSGQEQVQCTTTITKTGLTSQRSSKKAKTENPISTSHPKVRREKLGERITALQQLVSPFGKEGEENGEGTSSRKDLRSRGLCLVPIESTVHVASSNGADYWSPAMGKQLI</sequence>
<evidence type="ECO:0000256" key="2">
    <source>
        <dbReference type="ARBA" id="ARBA00023125"/>
    </source>
</evidence>
<protein>
    <recommendedName>
        <fullName evidence="7">BHLH domain-containing protein</fullName>
    </recommendedName>
</protein>
<keyword evidence="3" id="KW-0539">Nucleus</keyword>
<dbReference type="GO" id="GO:0000981">
    <property type="term" value="F:DNA-binding transcription factor activity, RNA polymerase II-specific"/>
    <property type="evidence" value="ECO:0007669"/>
    <property type="project" value="TreeGrafter"/>
</dbReference>
<keyword evidence="2" id="KW-0238">DNA-binding</keyword>
<evidence type="ECO:0000256" key="1">
    <source>
        <dbReference type="ARBA" id="ARBA00004123"/>
    </source>
</evidence>
<dbReference type="InterPro" id="IPR045843">
    <property type="entry name" value="IND-like"/>
</dbReference>
<dbReference type="STRING" id="180498.A0A067L7N6"/>
<evidence type="ECO:0000256" key="4">
    <source>
        <dbReference type="SAM" id="MobiDB-lite"/>
    </source>
</evidence>
<evidence type="ECO:0008006" key="7">
    <source>
        <dbReference type="Google" id="ProtNLM"/>
    </source>
</evidence>
<evidence type="ECO:0000313" key="6">
    <source>
        <dbReference type="Proteomes" id="UP000027138"/>
    </source>
</evidence>
<dbReference type="Proteomes" id="UP000027138">
    <property type="component" value="Unassembled WGS sequence"/>
</dbReference>
<keyword evidence="6" id="KW-1185">Reference proteome</keyword>
<gene>
    <name evidence="5" type="ORF">JCGZ_16265</name>
</gene>
<proteinExistence type="predicted"/>
<name>A0A067L7N6_JATCU</name>
<dbReference type="AlphaFoldDB" id="A0A067L7N6"/>
<feature type="region of interest" description="Disordered" evidence="4">
    <location>
        <begin position="14"/>
        <end position="114"/>
    </location>
</feature>
<feature type="compositionally biased region" description="Polar residues" evidence="4">
    <location>
        <begin position="72"/>
        <end position="93"/>
    </location>
</feature>
<dbReference type="GO" id="GO:0000978">
    <property type="term" value="F:RNA polymerase II cis-regulatory region sequence-specific DNA binding"/>
    <property type="evidence" value="ECO:0007669"/>
    <property type="project" value="TreeGrafter"/>
</dbReference>
<evidence type="ECO:0000256" key="3">
    <source>
        <dbReference type="ARBA" id="ARBA00023242"/>
    </source>
</evidence>
<accession>A0A067L7N6</accession>
<organism evidence="5 6">
    <name type="scientific">Jatropha curcas</name>
    <name type="common">Barbados nut</name>
    <dbReference type="NCBI Taxonomy" id="180498"/>
    <lineage>
        <taxon>Eukaryota</taxon>
        <taxon>Viridiplantae</taxon>
        <taxon>Streptophyta</taxon>
        <taxon>Embryophyta</taxon>
        <taxon>Tracheophyta</taxon>
        <taxon>Spermatophyta</taxon>
        <taxon>Magnoliopsida</taxon>
        <taxon>eudicotyledons</taxon>
        <taxon>Gunneridae</taxon>
        <taxon>Pentapetalae</taxon>
        <taxon>rosids</taxon>
        <taxon>fabids</taxon>
        <taxon>Malpighiales</taxon>
        <taxon>Euphorbiaceae</taxon>
        <taxon>Crotonoideae</taxon>
        <taxon>Jatropheae</taxon>
        <taxon>Jatropha</taxon>
    </lineage>
</organism>